<evidence type="ECO:0000259" key="3">
    <source>
        <dbReference type="PROSITE" id="PS50801"/>
    </source>
</evidence>
<dbReference type="InterPro" id="IPR002645">
    <property type="entry name" value="STAS_dom"/>
</dbReference>
<accession>A0ABV4WX78</accession>
<sequence length="115" mass="12940">MNSDPHFKILQPIGILDGEQGTKFRDEVTDLIKKGTKVVLIDFQDVTFMDSSGLGSLVIALKTVRASKAKIFICAINDQVRMLFDLTSMNKVFKIFSDRNEFIKNYDSIISSDSD</sequence>
<dbReference type="EMBL" id="JBHFNT010000319">
    <property type="protein sequence ID" value="MFB2839725.1"/>
    <property type="molecule type" value="Genomic_DNA"/>
</dbReference>
<dbReference type="InterPro" id="IPR003658">
    <property type="entry name" value="Anti-sigma_ant"/>
</dbReference>
<gene>
    <name evidence="4" type="ORF">ACE1CA_34990</name>
</gene>
<keyword evidence="5" id="KW-1185">Reference proteome</keyword>
<dbReference type="InterPro" id="IPR036513">
    <property type="entry name" value="STAS_dom_sf"/>
</dbReference>
<evidence type="ECO:0000313" key="4">
    <source>
        <dbReference type="EMBL" id="MFB2839725.1"/>
    </source>
</evidence>
<evidence type="ECO:0000256" key="2">
    <source>
        <dbReference type="RuleBase" id="RU003749"/>
    </source>
</evidence>
<dbReference type="NCBIfam" id="TIGR00377">
    <property type="entry name" value="ant_ant_sig"/>
    <property type="match status" value="1"/>
</dbReference>
<evidence type="ECO:0000256" key="1">
    <source>
        <dbReference type="ARBA" id="ARBA00009013"/>
    </source>
</evidence>
<dbReference type="Pfam" id="PF01740">
    <property type="entry name" value="STAS"/>
    <property type="match status" value="1"/>
</dbReference>
<comment type="caution">
    <text evidence="4">The sequence shown here is derived from an EMBL/GenBank/DDBJ whole genome shotgun (WGS) entry which is preliminary data.</text>
</comment>
<dbReference type="PANTHER" id="PTHR33495:SF2">
    <property type="entry name" value="ANTI-SIGMA FACTOR ANTAGONIST TM_1081-RELATED"/>
    <property type="match status" value="1"/>
</dbReference>
<reference evidence="4 5" key="1">
    <citation type="submission" date="2024-09" db="EMBL/GenBank/DDBJ databases">
        <title>Floridaenema gen nov. (Aerosakkonemataceae, Aerosakkonematales ord. nov., Cyanobacteria) from benthic tropical and subtropical fresh waters, with the description of four new species.</title>
        <authorList>
            <person name="Moretto J.A."/>
            <person name="Berthold D.E."/>
            <person name="Lefler F.W."/>
            <person name="Huang I.-S."/>
            <person name="Laughinghouse H. IV."/>
        </authorList>
    </citation>
    <scope>NUCLEOTIDE SEQUENCE [LARGE SCALE GENOMIC DNA]</scope>
    <source>
        <strain evidence="4 5">BLCC-F167</strain>
    </source>
</reference>
<dbReference type="SUPFAM" id="SSF52091">
    <property type="entry name" value="SpoIIaa-like"/>
    <property type="match status" value="1"/>
</dbReference>
<dbReference type="PANTHER" id="PTHR33495">
    <property type="entry name" value="ANTI-SIGMA FACTOR ANTAGONIST TM_1081-RELATED-RELATED"/>
    <property type="match status" value="1"/>
</dbReference>
<feature type="domain" description="STAS" evidence="3">
    <location>
        <begin position="1"/>
        <end position="106"/>
    </location>
</feature>
<organism evidence="4 5">
    <name type="scientific">Floridaenema evergladense BLCC-F167</name>
    <dbReference type="NCBI Taxonomy" id="3153639"/>
    <lineage>
        <taxon>Bacteria</taxon>
        <taxon>Bacillati</taxon>
        <taxon>Cyanobacteriota</taxon>
        <taxon>Cyanophyceae</taxon>
        <taxon>Oscillatoriophycideae</taxon>
        <taxon>Aerosakkonematales</taxon>
        <taxon>Aerosakkonemataceae</taxon>
        <taxon>Floridanema</taxon>
        <taxon>Floridanema evergladense</taxon>
    </lineage>
</organism>
<dbReference type="Gene3D" id="3.30.750.24">
    <property type="entry name" value="STAS domain"/>
    <property type="match status" value="1"/>
</dbReference>
<dbReference type="Proteomes" id="UP001576780">
    <property type="component" value="Unassembled WGS sequence"/>
</dbReference>
<proteinExistence type="inferred from homology"/>
<evidence type="ECO:0000313" key="5">
    <source>
        <dbReference type="Proteomes" id="UP001576780"/>
    </source>
</evidence>
<comment type="similarity">
    <text evidence="1 2">Belongs to the anti-sigma-factor antagonist family.</text>
</comment>
<protein>
    <recommendedName>
        <fullName evidence="2">Anti-sigma factor antagonist</fullName>
    </recommendedName>
</protein>
<dbReference type="RefSeq" id="WP_413281989.1">
    <property type="nucleotide sequence ID" value="NZ_JBHFNT010000319.1"/>
</dbReference>
<dbReference type="PROSITE" id="PS50801">
    <property type="entry name" value="STAS"/>
    <property type="match status" value="1"/>
</dbReference>
<name>A0ABV4WX78_9CYAN</name>
<dbReference type="CDD" id="cd07043">
    <property type="entry name" value="STAS_anti-anti-sigma_factors"/>
    <property type="match status" value="1"/>
</dbReference>